<protein>
    <recommendedName>
        <fullName evidence="4">Glycosyltransferase 2-like domain-containing protein</fullName>
    </recommendedName>
</protein>
<keyword evidence="3" id="KW-0808">Transferase</keyword>
<comment type="similarity">
    <text evidence="1">Belongs to the glycosyltransferase 2 family.</text>
</comment>
<comment type="caution">
    <text evidence="5">The sequence shown here is derived from an EMBL/GenBank/DDBJ whole genome shotgun (WGS) entry which is preliminary data.</text>
</comment>
<keyword evidence="6" id="KW-1185">Reference proteome</keyword>
<gene>
    <name evidence="5" type="ORF">AFL42_16385</name>
</gene>
<dbReference type="Gene3D" id="3.90.550.10">
    <property type="entry name" value="Spore Coat Polysaccharide Biosynthesis Protein SpsA, Chain A"/>
    <property type="match status" value="2"/>
</dbReference>
<dbReference type="CDD" id="cd00761">
    <property type="entry name" value="Glyco_tranf_GTA_type"/>
    <property type="match status" value="1"/>
</dbReference>
<proteinExistence type="inferred from homology"/>
<feature type="domain" description="Glycosyltransferase 2-like" evidence="4">
    <location>
        <begin position="11"/>
        <end position="114"/>
    </location>
</feature>
<dbReference type="Pfam" id="PF00535">
    <property type="entry name" value="Glycos_transf_2"/>
    <property type="match status" value="2"/>
</dbReference>
<evidence type="ECO:0000259" key="4">
    <source>
        <dbReference type="Pfam" id="PF00535"/>
    </source>
</evidence>
<evidence type="ECO:0000256" key="2">
    <source>
        <dbReference type="ARBA" id="ARBA00022676"/>
    </source>
</evidence>
<evidence type="ECO:0000313" key="5">
    <source>
        <dbReference type="EMBL" id="KPH71109.1"/>
    </source>
</evidence>
<keyword evidence="2" id="KW-0328">Glycosyltransferase</keyword>
<evidence type="ECO:0000256" key="3">
    <source>
        <dbReference type="ARBA" id="ARBA00022679"/>
    </source>
</evidence>
<dbReference type="PANTHER" id="PTHR43398:SF1">
    <property type="entry name" value="DOLICHOL-PHOSPHATE MANNOSYLTRANSFERASE SUBUNIT 1"/>
    <property type="match status" value="1"/>
</dbReference>
<dbReference type="InterPro" id="IPR001173">
    <property type="entry name" value="Glyco_trans_2-like"/>
</dbReference>
<dbReference type="InterPro" id="IPR039528">
    <property type="entry name" value="DPM1-like"/>
</dbReference>
<dbReference type="InterPro" id="IPR029044">
    <property type="entry name" value="Nucleotide-diphossugar_trans"/>
</dbReference>
<accession>A0ABR5MFJ8</accession>
<reference evidence="5 6" key="1">
    <citation type="submission" date="2015-07" db="EMBL/GenBank/DDBJ databases">
        <title>High-quality draft genome sequence of Oceanobacillus caeni HM6, a bacillus isolated from a human feces.</title>
        <authorList>
            <person name="Kumar J."/>
            <person name="Verma M.K."/>
            <person name="Pandey R."/>
            <person name="Bhambi M."/>
            <person name="Chauhan N."/>
        </authorList>
    </citation>
    <scope>NUCLEOTIDE SEQUENCE [LARGE SCALE GENOMIC DNA]</scope>
    <source>
        <strain evidence="5 6">HM6</strain>
    </source>
</reference>
<dbReference type="RefSeq" id="WP_060669248.1">
    <property type="nucleotide sequence ID" value="NZ_JARTGE010000057.1"/>
</dbReference>
<feature type="domain" description="Glycosyltransferase 2-like" evidence="4">
    <location>
        <begin position="299"/>
        <end position="402"/>
    </location>
</feature>
<dbReference type="SUPFAM" id="SSF53448">
    <property type="entry name" value="Nucleotide-diphospho-sugar transferases"/>
    <property type="match status" value="2"/>
</dbReference>
<sequence length="506" mass="56028">MIDNISASKHSFIIQAQNEAETISKVITEVKKLNPYEVIVVVNGSTDQTSKIAKSMGCKLLEYQEPLGINLGKAIGAYYATGDILVFLDGDIVIPSNRLHSFVKSIQEGHDIALNDLNWAMRGRNKPDPTSLAKKALNIFLGREDLGINALGGIPNALSRKAVEIIGWWNLVDPPLSQTIGILQNQSISSPVSVDVIRPNKARKQHITKAANSPFAKSTSRIIGDHLQAIHRLVEHKGKRGGYVDVRQRSVIANLEVPDKRKSVKRSAVVSLDHGSNQLSSIINILMKMNVEEVIIVGSKAQLSSFHFKEKNIKIVPLQNSLGSYTSRLVGLLHSSAETTLFVDGHSVLTEEDLLPFYEAIERDKIDIALNNKGFLKDKTFPIDQKSTIQYFLNTAMKRPDLLNHSLMNTPYAVKRQVIEKVDVQAWMIPPLAYVNAVLQGFKIKAVHTVKGSSNVLDGADSMEVFLGDHIEAIHHYIKNTNERGNFTDGGKNRELIESMKKGEPK</sequence>
<dbReference type="PANTHER" id="PTHR43398">
    <property type="entry name" value="DOLICHOL-PHOSPHATE MANNOSYLTRANSFERASE SUBUNIT 1"/>
    <property type="match status" value="1"/>
</dbReference>
<dbReference type="EMBL" id="LGTK01000095">
    <property type="protein sequence ID" value="KPH71109.1"/>
    <property type="molecule type" value="Genomic_DNA"/>
</dbReference>
<dbReference type="Proteomes" id="UP000037854">
    <property type="component" value="Unassembled WGS sequence"/>
</dbReference>
<organism evidence="5 6">
    <name type="scientific">Oceanobacillus caeni</name>
    <dbReference type="NCBI Taxonomy" id="405946"/>
    <lineage>
        <taxon>Bacteria</taxon>
        <taxon>Bacillati</taxon>
        <taxon>Bacillota</taxon>
        <taxon>Bacilli</taxon>
        <taxon>Bacillales</taxon>
        <taxon>Bacillaceae</taxon>
        <taxon>Oceanobacillus</taxon>
    </lineage>
</organism>
<evidence type="ECO:0000313" key="6">
    <source>
        <dbReference type="Proteomes" id="UP000037854"/>
    </source>
</evidence>
<evidence type="ECO:0000256" key="1">
    <source>
        <dbReference type="ARBA" id="ARBA00006739"/>
    </source>
</evidence>
<name>A0ABR5MFJ8_9BACI</name>